<feature type="compositionally biased region" description="Basic and acidic residues" evidence="6">
    <location>
        <begin position="205"/>
        <end position="244"/>
    </location>
</feature>
<feature type="region of interest" description="Disordered" evidence="6">
    <location>
        <begin position="527"/>
        <end position="603"/>
    </location>
</feature>
<dbReference type="EMBL" id="JAAPAO010000032">
    <property type="protein sequence ID" value="KAF4676628.1"/>
    <property type="molecule type" value="Genomic_DNA"/>
</dbReference>
<keyword evidence="3" id="KW-0690">Ribosome biogenesis</keyword>
<name>A0A7J6MYC3_PERCH</name>
<accession>A0A7J6MYC3</accession>
<feature type="region of interest" description="Disordered" evidence="6">
    <location>
        <begin position="1"/>
        <end position="106"/>
    </location>
</feature>
<dbReference type="InterPro" id="IPR009292">
    <property type="entry name" value="RRP36"/>
</dbReference>
<dbReference type="Pfam" id="PF06102">
    <property type="entry name" value="RRP36"/>
    <property type="match status" value="1"/>
</dbReference>
<sequence length="618" mass="69035">MRHRKAEFRLRVNNDSWEDVSSSSSDDDDDGGEEEEYGLKDDTKEVVVTKAKAPLHITKTNTTNKKKKTRSEKNKPLEVSSRAPISAGREQHKNNNSKSAIITDPRFNDLTGSFNAEGFAKAYSFLNDYRESEKSDMNKEISKLKKKGKITEAEGIESELKRMESQDIARRRLSIKHEALKEIRQKQREQVAKTGKMPYFPKQSELNKRVKDAMLRETAGKSKGAQERVMAKRQKREAAKEKKNIPSLKQHSNAVVDDDDIGDKDKHVDNITPLKETPPPTRRREGDRISVYEGQQQQQQQEQELHERAMQRVLLERRALSRDMVRLQDSLMAKTQENLLLRGKLGIAELELDRKDEVTKECIAQIKKLHTENNRLQCILDTAAVGSHIGKKNDLLPASSSLSTIAGKSNGEDCCGIIPQSKPMSAEEEYFRMVVLAAKLNSTYLDNLGLFDPKHLYQRACEEKIYRPLAGPSPNAQQCPIGGGGTRGTCCVPAAAGGDGTNGSGGGGFFGNRLQLPDRVNGIFSSISKKVTRQSHHDTPKAVRRRSTRRRRAASLEITPRGLSRSSEDEEEEGVDDNNTNDVTSPEGGMSKSSGKAAAVMNRNYHYRKQVSTAAAVH</sequence>
<comment type="caution">
    <text evidence="7">The sequence shown here is derived from an EMBL/GenBank/DDBJ whole genome shotgun (WGS) entry which is preliminary data.</text>
</comment>
<keyword evidence="5" id="KW-0539">Nucleus</keyword>
<feature type="region of interest" description="Disordered" evidence="6">
    <location>
        <begin position="187"/>
        <end position="287"/>
    </location>
</feature>
<evidence type="ECO:0000256" key="4">
    <source>
        <dbReference type="ARBA" id="ARBA00022552"/>
    </source>
</evidence>
<proteinExistence type="inferred from homology"/>
<feature type="compositionally biased region" description="Basic and acidic residues" evidence="6">
    <location>
        <begin position="37"/>
        <end position="47"/>
    </location>
</feature>
<dbReference type="Proteomes" id="UP000591131">
    <property type="component" value="Unassembled WGS sequence"/>
</dbReference>
<evidence type="ECO:0000256" key="6">
    <source>
        <dbReference type="SAM" id="MobiDB-lite"/>
    </source>
</evidence>
<dbReference type="PANTHER" id="PTHR21738">
    <property type="entry name" value="RIBOSOMAL RNA PROCESSING PROTEIN 36 HOMOLOG"/>
    <property type="match status" value="1"/>
</dbReference>
<dbReference type="GO" id="GO:0030686">
    <property type="term" value="C:90S preribosome"/>
    <property type="evidence" value="ECO:0007669"/>
    <property type="project" value="TreeGrafter"/>
</dbReference>
<dbReference type="OrthoDB" id="448446at2759"/>
<feature type="compositionally biased region" description="Acidic residues" evidence="6">
    <location>
        <begin position="25"/>
        <end position="36"/>
    </location>
</feature>
<organism evidence="7 8">
    <name type="scientific">Perkinsus chesapeaki</name>
    <name type="common">Clam parasite</name>
    <name type="synonym">Perkinsus andrewsi</name>
    <dbReference type="NCBI Taxonomy" id="330153"/>
    <lineage>
        <taxon>Eukaryota</taxon>
        <taxon>Sar</taxon>
        <taxon>Alveolata</taxon>
        <taxon>Perkinsozoa</taxon>
        <taxon>Perkinsea</taxon>
        <taxon>Perkinsida</taxon>
        <taxon>Perkinsidae</taxon>
        <taxon>Perkinsus</taxon>
    </lineage>
</organism>
<feature type="compositionally biased region" description="Basic residues" evidence="6">
    <location>
        <begin position="542"/>
        <end position="553"/>
    </location>
</feature>
<dbReference type="GO" id="GO:0000462">
    <property type="term" value="P:maturation of SSU-rRNA from tricistronic rRNA transcript (SSU-rRNA, 5.8S rRNA, LSU-rRNA)"/>
    <property type="evidence" value="ECO:0007669"/>
    <property type="project" value="TreeGrafter"/>
</dbReference>
<keyword evidence="4" id="KW-0698">rRNA processing</keyword>
<comment type="similarity">
    <text evidence="2">Belongs to the RRP36 family.</text>
</comment>
<dbReference type="GO" id="GO:0005730">
    <property type="term" value="C:nucleolus"/>
    <property type="evidence" value="ECO:0007669"/>
    <property type="project" value="UniProtKB-SubCell"/>
</dbReference>
<evidence type="ECO:0000313" key="8">
    <source>
        <dbReference type="Proteomes" id="UP000591131"/>
    </source>
</evidence>
<protein>
    <submittedName>
        <fullName evidence="7">rRNA bioproteinsis protein rrp36</fullName>
    </submittedName>
</protein>
<evidence type="ECO:0000256" key="1">
    <source>
        <dbReference type="ARBA" id="ARBA00004604"/>
    </source>
</evidence>
<reference evidence="7 8" key="1">
    <citation type="submission" date="2020-04" db="EMBL/GenBank/DDBJ databases">
        <title>Perkinsus chesapeaki whole genome sequence.</title>
        <authorList>
            <person name="Bogema D.R."/>
        </authorList>
    </citation>
    <scope>NUCLEOTIDE SEQUENCE [LARGE SCALE GENOMIC DNA]</scope>
    <source>
        <strain evidence="7">ATCC PRA-425</strain>
    </source>
</reference>
<keyword evidence="8" id="KW-1185">Reference proteome</keyword>
<evidence type="ECO:0000256" key="2">
    <source>
        <dbReference type="ARBA" id="ARBA00009418"/>
    </source>
</evidence>
<evidence type="ECO:0000313" key="7">
    <source>
        <dbReference type="EMBL" id="KAF4676628.1"/>
    </source>
</evidence>
<comment type="subcellular location">
    <subcellularLocation>
        <location evidence="1">Nucleus</location>
        <location evidence="1">Nucleolus</location>
    </subcellularLocation>
</comment>
<dbReference type="AlphaFoldDB" id="A0A7J6MYC3"/>
<dbReference type="PANTHER" id="PTHR21738:SF0">
    <property type="entry name" value="RIBOSOMAL RNA PROCESSING PROTEIN 36 HOMOLOG"/>
    <property type="match status" value="1"/>
</dbReference>
<gene>
    <name evidence="7" type="primary">RRP36</name>
    <name evidence="7" type="ORF">FOL47_005781</name>
</gene>
<evidence type="ECO:0000256" key="3">
    <source>
        <dbReference type="ARBA" id="ARBA00022517"/>
    </source>
</evidence>
<evidence type="ECO:0000256" key="5">
    <source>
        <dbReference type="ARBA" id="ARBA00023242"/>
    </source>
</evidence>